<dbReference type="InterPro" id="IPR020829">
    <property type="entry name" value="GlycerAld_3-P_DH_cat"/>
</dbReference>
<dbReference type="Proteomes" id="UP001209570">
    <property type="component" value="Unassembled WGS sequence"/>
</dbReference>
<accession>A0AAD5LT28</accession>
<dbReference type="PANTHER" id="PTHR10836:SF76">
    <property type="entry name" value="GLYCERALDEHYDE-3-PHOSPHATE DEHYDROGENASE-RELATED"/>
    <property type="match status" value="1"/>
</dbReference>
<dbReference type="GO" id="GO:0004365">
    <property type="term" value="F:glyceraldehyde-3-phosphate dehydrogenase (NAD+) (phosphorylating) activity"/>
    <property type="evidence" value="ECO:0007669"/>
    <property type="project" value="TreeGrafter"/>
</dbReference>
<evidence type="ECO:0000256" key="1">
    <source>
        <dbReference type="ARBA" id="ARBA00007406"/>
    </source>
</evidence>
<dbReference type="InterPro" id="IPR020831">
    <property type="entry name" value="GlycerAld/Erythrose_P_DH"/>
</dbReference>
<dbReference type="GO" id="GO:0006096">
    <property type="term" value="P:glycolytic process"/>
    <property type="evidence" value="ECO:0007669"/>
    <property type="project" value="TreeGrafter"/>
</dbReference>
<comment type="similarity">
    <text evidence="1">Belongs to the glyceraldehyde-3-phosphate dehydrogenase family.</text>
</comment>
<dbReference type="EMBL" id="JAKCXM010000951">
    <property type="protein sequence ID" value="KAJ0391585.1"/>
    <property type="molecule type" value="Genomic_DNA"/>
</dbReference>
<feature type="domain" description="Glyceraldehyde 3-phosphate dehydrogenase catalytic" evidence="3">
    <location>
        <begin position="4"/>
        <end position="63"/>
    </location>
</feature>
<protein>
    <recommendedName>
        <fullName evidence="3">Glyceraldehyde 3-phosphate dehydrogenase catalytic domain-containing protein</fullName>
    </recommendedName>
</protein>
<keyword evidence="2" id="KW-0560">Oxidoreductase</keyword>
<dbReference type="SUPFAM" id="SSF55347">
    <property type="entry name" value="Glyceraldehyde-3-phosphate dehydrogenase-like, C-terminal domain"/>
    <property type="match status" value="1"/>
</dbReference>
<proteinExistence type="inferred from homology"/>
<sequence>MPAAYEQIKVAAIKKVSESELKGILDYTADEVPPNDFLNDKNSSVFNANAGISLNDNFVKLISCHDKEWSYYTTKSGAIIILRPLKSILIRSQH</sequence>
<dbReference type="Gene3D" id="3.30.360.10">
    <property type="entry name" value="Dihydrodipicolinate Reductase, domain 2"/>
    <property type="match status" value="1"/>
</dbReference>
<evidence type="ECO:0000313" key="5">
    <source>
        <dbReference type="Proteomes" id="UP001209570"/>
    </source>
</evidence>
<dbReference type="GO" id="GO:0005829">
    <property type="term" value="C:cytosol"/>
    <property type="evidence" value="ECO:0007669"/>
    <property type="project" value="TreeGrafter"/>
</dbReference>
<comment type="caution">
    <text evidence="4">The sequence shown here is derived from an EMBL/GenBank/DDBJ whole genome shotgun (WGS) entry which is preliminary data.</text>
</comment>
<reference evidence="4" key="1">
    <citation type="submission" date="2021-12" db="EMBL/GenBank/DDBJ databases">
        <title>Prjna785345.</title>
        <authorList>
            <person name="Rujirawat T."/>
            <person name="Krajaejun T."/>
        </authorList>
    </citation>
    <scope>NUCLEOTIDE SEQUENCE</scope>
    <source>
        <strain evidence="4">Pi057C3</strain>
    </source>
</reference>
<evidence type="ECO:0000313" key="4">
    <source>
        <dbReference type="EMBL" id="KAJ0391585.1"/>
    </source>
</evidence>
<dbReference type="Pfam" id="PF02800">
    <property type="entry name" value="Gp_dh_C"/>
    <property type="match status" value="1"/>
</dbReference>
<gene>
    <name evidence="4" type="ORF">P43SY_009097</name>
</gene>
<dbReference type="PANTHER" id="PTHR10836">
    <property type="entry name" value="GLYCERALDEHYDE 3-PHOSPHATE DEHYDROGENASE"/>
    <property type="match status" value="1"/>
</dbReference>
<evidence type="ECO:0000259" key="3">
    <source>
        <dbReference type="Pfam" id="PF02800"/>
    </source>
</evidence>
<keyword evidence="5" id="KW-1185">Reference proteome</keyword>
<dbReference type="AlphaFoldDB" id="A0AAD5LT28"/>
<evidence type="ECO:0000256" key="2">
    <source>
        <dbReference type="ARBA" id="ARBA00023002"/>
    </source>
</evidence>
<organism evidence="4 5">
    <name type="scientific">Pythium insidiosum</name>
    <name type="common">Pythiosis disease agent</name>
    <dbReference type="NCBI Taxonomy" id="114742"/>
    <lineage>
        <taxon>Eukaryota</taxon>
        <taxon>Sar</taxon>
        <taxon>Stramenopiles</taxon>
        <taxon>Oomycota</taxon>
        <taxon>Peronosporomycetes</taxon>
        <taxon>Pythiales</taxon>
        <taxon>Pythiaceae</taxon>
        <taxon>Pythium</taxon>
    </lineage>
</organism>
<name>A0AAD5LT28_PYTIN</name>